<dbReference type="AlphaFoldDB" id="A0A0G3H3U0"/>
<dbReference type="EMBL" id="CP011542">
    <property type="protein sequence ID" value="AKK06498.1"/>
    <property type="molecule type" value="Genomic_DNA"/>
</dbReference>
<dbReference type="STRING" id="571915.CMUST_10915"/>
<dbReference type="GO" id="GO:0016747">
    <property type="term" value="F:acyltransferase activity, transferring groups other than amino-acyl groups"/>
    <property type="evidence" value="ECO:0007669"/>
    <property type="project" value="InterPro"/>
</dbReference>
<keyword evidence="2" id="KW-0808">Transferase</keyword>
<dbReference type="InterPro" id="IPR000182">
    <property type="entry name" value="GNAT_dom"/>
</dbReference>
<dbReference type="RefSeq" id="WP_047262519.1">
    <property type="nucleotide sequence ID" value="NZ_CP011542.1"/>
</dbReference>
<dbReference type="KEGG" id="cmv:CMUST_10915"/>
<dbReference type="PATRIC" id="fig|571915.4.peg.2323"/>
<dbReference type="OrthoDB" id="3692150at2"/>
<feature type="domain" description="N-acetyltransferase" evidence="1">
    <location>
        <begin position="104"/>
        <end position="170"/>
    </location>
</feature>
<dbReference type="SUPFAM" id="SSF55729">
    <property type="entry name" value="Acyl-CoA N-acyltransferases (Nat)"/>
    <property type="match status" value="1"/>
</dbReference>
<name>A0A0G3H3U0_9CORY</name>
<proteinExistence type="predicted"/>
<dbReference type="InterPro" id="IPR016181">
    <property type="entry name" value="Acyl_CoA_acyltransferase"/>
</dbReference>
<gene>
    <name evidence="2" type="ORF">CMUST_10915</name>
</gene>
<protein>
    <submittedName>
        <fullName evidence="2">Acetyltransferase (GNAT) family protein</fullName>
    </submittedName>
</protein>
<reference evidence="3" key="2">
    <citation type="submission" date="2015-05" db="EMBL/GenBank/DDBJ databases">
        <title>Complete genome sequence of Corynebacterium mustelae DSM 45274, isolated from various tissues of a male ferret with lethal sepsis.</title>
        <authorList>
            <person name="Ruckert C."/>
            <person name="Albersmeier A."/>
            <person name="Winkler A."/>
            <person name="Tauch A."/>
        </authorList>
    </citation>
    <scope>NUCLEOTIDE SEQUENCE [LARGE SCALE GENOMIC DNA]</scope>
    <source>
        <strain evidence="3">DSM 45274</strain>
    </source>
</reference>
<dbReference type="Proteomes" id="UP000035199">
    <property type="component" value="Chromosome"/>
</dbReference>
<sequence>MSLIIQPLSTLEFSALAPILVDIYIDAMGYEKKIRSSRIKAWRLAVTERNFQAVCAHDNTHVYGVAYGYHGSRIQWWDQEIRRGLRERGGATSQELTMLNNYFSLMEVHVSPVMQGKGIGRELLKGLLSKANAPFTLLSTPEVPHEANNAFGLYRSLGFFDVLRNFYFRGDDRAFAILANKI</sequence>
<dbReference type="Gene3D" id="3.40.630.30">
    <property type="match status" value="1"/>
</dbReference>
<evidence type="ECO:0000259" key="1">
    <source>
        <dbReference type="Pfam" id="PF13673"/>
    </source>
</evidence>
<organism evidence="2 3">
    <name type="scientific">Corynebacterium mustelae</name>
    <dbReference type="NCBI Taxonomy" id="571915"/>
    <lineage>
        <taxon>Bacteria</taxon>
        <taxon>Bacillati</taxon>
        <taxon>Actinomycetota</taxon>
        <taxon>Actinomycetes</taxon>
        <taxon>Mycobacteriales</taxon>
        <taxon>Corynebacteriaceae</taxon>
        <taxon>Corynebacterium</taxon>
    </lineage>
</organism>
<accession>A0A0G3H3U0</accession>
<evidence type="ECO:0000313" key="2">
    <source>
        <dbReference type="EMBL" id="AKK06498.1"/>
    </source>
</evidence>
<reference evidence="2 3" key="1">
    <citation type="journal article" date="2015" name="Genome Announc.">
        <title>Complete Genome Sequence of the Type Strain Corynebacterium mustelae DSM 45274, Isolated from Various Tissues of a Male Ferret with Lethal Sepsis.</title>
        <authorList>
            <person name="Ruckert C."/>
            <person name="Eimer J."/>
            <person name="Winkler A."/>
            <person name="Tauch A."/>
        </authorList>
    </citation>
    <scope>NUCLEOTIDE SEQUENCE [LARGE SCALE GENOMIC DNA]</scope>
    <source>
        <strain evidence="2 3">DSM 45274</strain>
    </source>
</reference>
<keyword evidence="3" id="KW-1185">Reference proteome</keyword>
<dbReference type="Pfam" id="PF13673">
    <property type="entry name" value="Acetyltransf_10"/>
    <property type="match status" value="1"/>
</dbReference>
<evidence type="ECO:0000313" key="3">
    <source>
        <dbReference type="Proteomes" id="UP000035199"/>
    </source>
</evidence>